<gene>
    <name evidence="1" type="ORF">E1263_15515</name>
</gene>
<name>A0A4R4ZN10_9ACTN</name>
<keyword evidence="2" id="KW-1185">Reference proteome</keyword>
<organism evidence="1 2">
    <name type="scientific">Kribbella antibiotica</name>
    <dbReference type="NCBI Taxonomy" id="190195"/>
    <lineage>
        <taxon>Bacteria</taxon>
        <taxon>Bacillati</taxon>
        <taxon>Actinomycetota</taxon>
        <taxon>Actinomycetes</taxon>
        <taxon>Propionibacteriales</taxon>
        <taxon>Kribbellaceae</taxon>
        <taxon>Kribbella</taxon>
    </lineage>
</organism>
<dbReference type="SUPFAM" id="SSF103642">
    <property type="entry name" value="Sec-C motif"/>
    <property type="match status" value="1"/>
</dbReference>
<dbReference type="EMBL" id="SMKX01000037">
    <property type="protein sequence ID" value="TDD59324.1"/>
    <property type="molecule type" value="Genomic_DNA"/>
</dbReference>
<accession>A0A4R4ZN10</accession>
<dbReference type="Pfam" id="PF02810">
    <property type="entry name" value="SEC-C"/>
    <property type="match status" value="1"/>
</dbReference>
<dbReference type="OrthoDB" id="3343588at2"/>
<evidence type="ECO:0000313" key="2">
    <source>
        <dbReference type="Proteomes" id="UP000295124"/>
    </source>
</evidence>
<evidence type="ECO:0000313" key="1">
    <source>
        <dbReference type="EMBL" id="TDD59324.1"/>
    </source>
</evidence>
<dbReference type="Proteomes" id="UP000295124">
    <property type="component" value="Unassembled WGS sequence"/>
</dbReference>
<comment type="caution">
    <text evidence="1">The sequence shown here is derived from an EMBL/GenBank/DDBJ whole genome shotgun (WGS) entry which is preliminary data.</text>
</comment>
<dbReference type="AlphaFoldDB" id="A0A4R4ZN10"/>
<dbReference type="InterPro" id="IPR004027">
    <property type="entry name" value="SEC_C_motif"/>
</dbReference>
<dbReference type="RefSeq" id="WP_132168009.1">
    <property type="nucleotide sequence ID" value="NZ_SMKX01000037.1"/>
</dbReference>
<protein>
    <submittedName>
        <fullName evidence="1">SEC-C domain-containing protein</fullName>
    </submittedName>
</protein>
<proteinExistence type="predicted"/>
<reference evidence="1 2" key="1">
    <citation type="submission" date="2019-03" db="EMBL/GenBank/DDBJ databases">
        <title>Draft genome sequences of novel Actinobacteria.</title>
        <authorList>
            <person name="Sahin N."/>
            <person name="Ay H."/>
            <person name="Saygin H."/>
        </authorList>
    </citation>
    <scope>NUCLEOTIDE SEQUENCE [LARGE SCALE GENOMIC DNA]</scope>
    <source>
        <strain evidence="1 2">JCM 13523</strain>
    </source>
</reference>
<dbReference type="Gene3D" id="3.10.450.50">
    <property type="match status" value="1"/>
</dbReference>
<sequence>MDDLQTDDDFDCYDEDEELRTFQRMLALEPALDRWRPSVRHEERGDHMGALISYTRALDGLSPEEICSFWGSVLVSGRRRARWALGIALDSTDRLAVAGAVERVDRYFDVLDALRAPKVEEGQVEVWSRSELLLALERWPQRITSDSIADYYREVERALRTCGGGGVAVVQRTLECTDGGATTVAWPPARNQGCWCDSGVRYKRCCGGEVLAEGSLAWGPARLREGAELAVCRV</sequence>